<organism evidence="4 5">
    <name type="scientific">Xanthoceras sorbifolium</name>
    <dbReference type="NCBI Taxonomy" id="99658"/>
    <lineage>
        <taxon>Eukaryota</taxon>
        <taxon>Viridiplantae</taxon>
        <taxon>Streptophyta</taxon>
        <taxon>Embryophyta</taxon>
        <taxon>Tracheophyta</taxon>
        <taxon>Spermatophyta</taxon>
        <taxon>Magnoliopsida</taxon>
        <taxon>eudicotyledons</taxon>
        <taxon>Gunneridae</taxon>
        <taxon>Pentapetalae</taxon>
        <taxon>rosids</taxon>
        <taxon>malvids</taxon>
        <taxon>Sapindales</taxon>
        <taxon>Sapindaceae</taxon>
        <taxon>Xanthoceroideae</taxon>
        <taxon>Xanthoceras</taxon>
    </lineage>
</organism>
<reference evidence="4 5" key="1">
    <citation type="submission" date="2021-02" db="EMBL/GenBank/DDBJ databases">
        <title>Plant Genome Project.</title>
        <authorList>
            <person name="Zhang R.-G."/>
        </authorList>
    </citation>
    <scope>NUCLEOTIDE SEQUENCE [LARGE SCALE GENOMIC DNA]</scope>
    <source>
        <tissue evidence="4">Leaves</tissue>
    </source>
</reference>
<dbReference type="PANTHER" id="PTHR47955">
    <property type="entry name" value="CYTOCHROME P450 FAMILY 71 PROTEIN"/>
    <property type="match status" value="1"/>
</dbReference>
<dbReference type="InterPro" id="IPR001128">
    <property type="entry name" value="Cyt_P450"/>
</dbReference>
<dbReference type="EMBL" id="JAFEMO010000013">
    <property type="protein sequence ID" value="KAH7549808.1"/>
    <property type="molecule type" value="Genomic_DNA"/>
</dbReference>
<dbReference type="PANTHER" id="PTHR47955:SF15">
    <property type="entry name" value="CYTOCHROME P450 71A2-LIKE"/>
    <property type="match status" value="1"/>
</dbReference>
<evidence type="ECO:0000256" key="1">
    <source>
        <dbReference type="ARBA" id="ARBA00010617"/>
    </source>
</evidence>
<evidence type="ECO:0000256" key="3">
    <source>
        <dbReference type="ARBA" id="ARBA00023004"/>
    </source>
</evidence>
<protein>
    <submittedName>
        <fullName evidence="4">Uncharacterized protein</fullName>
    </submittedName>
</protein>
<sequence length="177" mass="20022">MRSICVMQLLSAKRVKSFRMYREEETAELIKKRAQSCTCSSPIDLSELLVSLTRNLICRAAFGRKYGEGEGEGESGRTFKKLLEELGEMLGAFSVGDFIPWLGWLDQVSGLDAKVERVFNEFDHFFSAVIDDHMARQDDDDHMDLLDILLQIQKDGSNGVCMVKEHIKAILLVSRVS</sequence>
<comment type="similarity">
    <text evidence="1">Belongs to the cytochrome P450 family.</text>
</comment>
<keyword evidence="2" id="KW-0479">Metal-binding</keyword>
<dbReference type="Gene3D" id="1.10.630.10">
    <property type="entry name" value="Cytochrome P450"/>
    <property type="match status" value="1"/>
</dbReference>
<dbReference type="InterPro" id="IPR036396">
    <property type="entry name" value="Cyt_P450_sf"/>
</dbReference>
<keyword evidence="3" id="KW-0408">Iron</keyword>
<comment type="caution">
    <text evidence="4">The sequence shown here is derived from an EMBL/GenBank/DDBJ whole genome shotgun (WGS) entry which is preliminary data.</text>
</comment>
<keyword evidence="5" id="KW-1185">Reference proteome</keyword>
<name>A0ABQ8H7B7_9ROSI</name>
<evidence type="ECO:0000313" key="4">
    <source>
        <dbReference type="EMBL" id="KAH7549808.1"/>
    </source>
</evidence>
<dbReference type="Proteomes" id="UP000827721">
    <property type="component" value="Unassembled WGS sequence"/>
</dbReference>
<gene>
    <name evidence="4" type="ORF">JRO89_XS13G0085000</name>
</gene>
<dbReference type="Pfam" id="PF00067">
    <property type="entry name" value="p450"/>
    <property type="match status" value="1"/>
</dbReference>
<dbReference type="SUPFAM" id="SSF48264">
    <property type="entry name" value="Cytochrome P450"/>
    <property type="match status" value="1"/>
</dbReference>
<accession>A0ABQ8H7B7</accession>
<proteinExistence type="inferred from homology"/>
<evidence type="ECO:0000313" key="5">
    <source>
        <dbReference type="Proteomes" id="UP000827721"/>
    </source>
</evidence>
<evidence type="ECO:0000256" key="2">
    <source>
        <dbReference type="ARBA" id="ARBA00022723"/>
    </source>
</evidence>